<dbReference type="Pfam" id="PF01040">
    <property type="entry name" value="UbiA"/>
    <property type="match status" value="1"/>
</dbReference>
<reference evidence="14 16" key="2">
    <citation type="submission" date="2019-03" db="EMBL/GenBank/DDBJ databases">
        <title>Genomic Encyclopedia of Type Strains, Phase IV (KMG-IV): sequencing the most valuable type-strain genomes for metagenomic binning, comparative biology and taxonomic classification.</title>
        <authorList>
            <person name="Goeker M."/>
        </authorList>
    </citation>
    <scope>NUCLEOTIDE SEQUENCE [LARGE SCALE GENOMIC DNA]</scope>
    <source>
        <strain evidence="14 16">DSM 101483</strain>
    </source>
</reference>
<dbReference type="FunFam" id="1.20.120.1780:FF:000001">
    <property type="entry name" value="4-hydroxybenzoate octaprenyltransferase"/>
    <property type="match status" value="1"/>
</dbReference>
<comment type="subcellular location">
    <subcellularLocation>
        <location evidence="2">Membrane</location>
        <topology evidence="2">Multi-pass membrane protein</topology>
    </subcellularLocation>
</comment>
<evidence type="ECO:0000256" key="2">
    <source>
        <dbReference type="ARBA" id="ARBA00004141"/>
    </source>
</evidence>
<feature type="transmembrane region" description="Helical" evidence="12">
    <location>
        <begin position="81"/>
        <end position="102"/>
    </location>
</feature>
<dbReference type="InterPro" id="IPR006371">
    <property type="entry name" value="Polyprenyltransferase_UbiA-li"/>
</dbReference>
<keyword evidence="6" id="KW-0808">Transferase</keyword>
<keyword evidence="7" id="KW-0831">Ubiquinone biosynthesis</keyword>
<keyword evidence="15" id="KW-1185">Reference proteome</keyword>
<feature type="transmembrane region" description="Helical" evidence="12">
    <location>
        <begin position="264"/>
        <end position="285"/>
    </location>
</feature>
<evidence type="ECO:0000256" key="5">
    <source>
        <dbReference type="ARBA" id="ARBA00022519"/>
    </source>
</evidence>
<feature type="transmembrane region" description="Helical" evidence="12">
    <location>
        <begin position="232"/>
        <end position="252"/>
    </location>
</feature>
<dbReference type="KEGG" id="dej:AWY79_01815"/>
<evidence type="ECO:0000313" key="13">
    <source>
        <dbReference type="EMBL" id="AMK09937.1"/>
    </source>
</evidence>
<feature type="transmembrane region" description="Helical" evidence="12">
    <location>
        <begin position="135"/>
        <end position="153"/>
    </location>
</feature>
<evidence type="ECO:0000256" key="12">
    <source>
        <dbReference type="SAM" id="Phobius"/>
    </source>
</evidence>
<evidence type="ECO:0000256" key="3">
    <source>
        <dbReference type="ARBA" id="ARBA00005985"/>
    </source>
</evidence>
<keyword evidence="9 12" id="KW-1133">Transmembrane helix</keyword>
<dbReference type="PANTHER" id="PTHR11048">
    <property type="entry name" value="PRENYLTRANSFERASES"/>
    <property type="match status" value="1"/>
</dbReference>
<evidence type="ECO:0000256" key="7">
    <source>
        <dbReference type="ARBA" id="ARBA00022688"/>
    </source>
</evidence>
<dbReference type="Gene3D" id="1.20.120.1780">
    <property type="entry name" value="UbiA prenyltransferase"/>
    <property type="match status" value="1"/>
</dbReference>
<dbReference type="InterPro" id="IPR039653">
    <property type="entry name" value="Prenyltransferase"/>
</dbReference>
<feature type="transmembrane region" description="Helical" evidence="12">
    <location>
        <begin position="20"/>
        <end position="37"/>
    </location>
</feature>
<dbReference type="CDD" id="cd13959">
    <property type="entry name" value="PT_UbiA_COQ2"/>
    <property type="match status" value="1"/>
</dbReference>
<protein>
    <recommendedName>
        <fullName evidence="11">4-hydroxybenzoate polyprenyltransferase</fullName>
        <ecNumber evidence="11">2.5.1.39</ecNumber>
    </recommendedName>
</protein>
<dbReference type="GO" id="GO:0006744">
    <property type="term" value="P:ubiquinone biosynthetic process"/>
    <property type="evidence" value="ECO:0007669"/>
    <property type="project" value="UniProtKB-KW"/>
</dbReference>
<dbReference type="EMBL" id="CP014206">
    <property type="protein sequence ID" value="AMK09937.1"/>
    <property type="molecule type" value="Genomic_DNA"/>
</dbReference>
<dbReference type="AlphaFoldDB" id="A0A126QJK3"/>
<keyword evidence="5" id="KW-0997">Cell inner membrane</keyword>
<dbReference type="OrthoDB" id="9782418at2"/>
<dbReference type="NCBIfam" id="TIGR01475">
    <property type="entry name" value="ubiA_other"/>
    <property type="match status" value="1"/>
</dbReference>
<evidence type="ECO:0000256" key="11">
    <source>
        <dbReference type="ARBA" id="ARBA00034524"/>
    </source>
</evidence>
<dbReference type="RefSeq" id="WP_066799544.1">
    <property type="nucleotide sequence ID" value="NZ_CP014206.1"/>
</dbReference>
<evidence type="ECO:0000313" key="14">
    <source>
        <dbReference type="EMBL" id="TDT87381.1"/>
    </source>
</evidence>
<comment type="cofactor">
    <cofactor evidence="1">
        <name>Mg(2+)</name>
        <dbReference type="ChEBI" id="CHEBI:18420"/>
    </cofactor>
</comment>
<evidence type="ECO:0000313" key="16">
    <source>
        <dbReference type="Proteomes" id="UP000295506"/>
    </source>
</evidence>
<dbReference type="EMBL" id="SOBK01000008">
    <property type="protein sequence ID" value="TDT87381.1"/>
    <property type="molecule type" value="Genomic_DNA"/>
</dbReference>
<dbReference type="Proteomes" id="UP000295506">
    <property type="component" value="Unassembled WGS sequence"/>
</dbReference>
<keyword evidence="8 12" id="KW-0812">Transmembrane</keyword>
<dbReference type="InterPro" id="IPR044878">
    <property type="entry name" value="UbiA_sf"/>
</dbReference>
<keyword evidence="4" id="KW-1003">Cell membrane</keyword>
<feature type="transmembrane region" description="Helical" evidence="12">
    <location>
        <begin position="201"/>
        <end position="226"/>
    </location>
</feature>
<reference evidence="13 15" key="1">
    <citation type="journal article" date="2016" name="Front. Microbiol.">
        <title>Genome Sequence of the Piezophilic, Mesophilic Sulfate-Reducing Bacterium Desulfovibrio indicus J2T.</title>
        <authorList>
            <person name="Cao J."/>
            <person name="Maignien L."/>
            <person name="Shao Z."/>
            <person name="Alain K."/>
            <person name="Jebbar M."/>
        </authorList>
    </citation>
    <scope>NUCLEOTIDE SEQUENCE [LARGE SCALE GENOMIC DNA]</scope>
    <source>
        <strain evidence="13 15">J2</strain>
    </source>
</reference>
<dbReference type="Proteomes" id="UP000055611">
    <property type="component" value="Chromosome"/>
</dbReference>
<gene>
    <name evidence="13" type="ORF">AWY79_01815</name>
    <name evidence="14" type="ORF">EDC59_10846</name>
</gene>
<organism evidence="14 16">
    <name type="scientific">Pseudodesulfovibrio indicus</name>
    <dbReference type="NCBI Taxonomy" id="1716143"/>
    <lineage>
        <taxon>Bacteria</taxon>
        <taxon>Pseudomonadati</taxon>
        <taxon>Thermodesulfobacteriota</taxon>
        <taxon>Desulfovibrionia</taxon>
        <taxon>Desulfovibrionales</taxon>
        <taxon>Desulfovibrionaceae</taxon>
    </lineage>
</organism>
<dbReference type="PANTHER" id="PTHR11048:SF28">
    <property type="entry name" value="4-HYDROXYBENZOATE POLYPRENYLTRANSFERASE, MITOCHONDRIAL"/>
    <property type="match status" value="1"/>
</dbReference>
<dbReference type="GO" id="GO:0008412">
    <property type="term" value="F:4-hydroxybenzoate polyprenyltransferase activity"/>
    <property type="evidence" value="ECO:0007669"/>
    <property type="project" value="UniProtKB-EC"/>
</dbReference>
<keyword evidence="10 12" id="KW-0472">Membrane</keyword>
<dbReference type="InterPro" id="IPR000537">
    <property type="entry name" value="UbiA_prenyltransferase"/>
</dbReference>
<feature type="transmembrane region" description="Helical" evidence="12">
    <location>
        <begin position="43"/>
        <end position="60"/>
    </location>
</feature>
<proteinExistence type="inferred from homology"/>
<dbReference type="EC" id="2.5.1.39" evidence="11"/>
<accession>A0A126QJK3</accession>
<evidence type="ECO:0000256" key="1">
    <source>
        <dbReference type="ARBA" id="ARBA00001946"/>
    </source>
</evidence>
<dbReference type="FunFam" id="1.10.357.140:FF:000008">
    <property type="entry name" value="4-hydroxybenzoate octaprenyltransferase"/>
    <property type="match status" value="1"/>
</dbReference>
<feature type="transmembrane region" description="Helical" evidence="12">
    <location>
        <begin position="108"/>
        <end position="128"/>
    </location>
</feature>
<evidence type="ECO:0000256" key="9">
    <source>
        <dbReference type="ARBA" id="ARBA00022989"/>
    </source>
</evidence>
<name>A0A126QJK3_9BACT</name>
<evidence type="ECO:0000256" key="10">
    <source>
        <dbReference type="ARBA" id="ARBA00023136"/>
    </source>
</evidence>
<evidence type="ECO:0000256" key="4">
    <source>
        <dbReference type="ARBA" id="ARBA00022475"/>
    </source>
</evidence>
<evidence type="ECO:0000256" key="6">
    <source>
        <dbReference type="ARBA" id="ARBA00022679"/>
    </source>
</evidence>
<evidence type="ECO:0000313" key="15">
    <source>
        <dbReference type="Proteomes" id="UP000055611"/>
    </source>
</evidence>
<comment type="similarity">
    <text evidence="3">Belongs to the UbiA prenyltransferase family.</text>
</comment>
<feature type="transmembrane region" description="Helical" evidence="12">
    <location>
        <begin position="159"/>
        <end position="181"/>
    </location>
</feature>
<sequence>MEFVKNLAAVCRMIKIEHSVFALPFAYMGAFLAAGGWPGLWNLAVLTVAMVAVRSFAMAFNRYADLDIDRENPRTQKRELVTGELSTGFTLMFILTTALVFIAACALMNPLCLKLSPLALALSAFYSFCKRITRWCHFVLGSVLGLAPVAGWLSVDPVFTLPAVLLFLGVTLWVAGFDLLYACQDADFDRERGLHSIPARLGVPAALGVSSLSHAVTGVLFLLAGWAANLGAIYFAVAALVALTLMAEHLLVKPGDLSRVNVAFFTMNGVISVVLFLATVIDLAVRG</sequence>
<dbReference type="Gene3D" id="1.10.357.140">
    <property type="entry name" value="UbiA prenyltransferase"/>
    <property type="match status" value="1"/>
</dbReference>
<dbReference type="GO" id="GO:0005886">
    <property type="term" value="C:plasma membrane"/>
    <property type="evidence" value="ECO:0007669"/>
    <property type="project" value="TreeGrafter"/>
</dbReference>
<evidence type="ECO:0000256" key="8">
    <source>
        <dbReference type="ARBA" id="ARBA00022692"/>
    </source>
</evidence>